<dbReference type="InterPro" id="IPR006976">
    <property type="entry name" value="VanZ-like"/>
</dbReference>
<dbReference type="PANTHER" id="PTHR36834">
    <property type="entry name" value="MEMBRANE PROTEIN-RELATED"/>
    <property type="match status" value="1"/>
</dbReference>
<organism evidence="3 4">
    <name type="scientific">Paenibacillus endophyticus</name>
    <dbReference type="NCBI Taxonomy" id="1294268"/>
    <lineage>
        <taxon>Bacteria</taxon>
        <taxon>Bacillati</taxon>
        <taxon>Bacillota</taxon>
        <taxon>Bacilli</taxon>
        <taxon>Bacillales</taxon>
        <taxon>Paenibacillaceae</taxon>
        <taxon>Paenibacillus</taxon>
    </lineage>
</organism>
<dbReference type="RefSeq" id="WP_183562770.1">
    <property type="nucleotide sequence ID" value="NZ_CBCSLB010000006.1"/>
</dbReference>
<accession>A0A7W5GAT6</accession>
<evidence type="ECO:0000259" key="2">
    <source>
        <dbReference type="Pfam" id="PF04892"/>
    </source>
</evidence>
<reference evidence="3 4" key="1">
    <citation type="submission" date="2020-08" db="EMBL/GenBank/DDBJ databases">
        <title>Genomic Encyclopedia of Type Strains, Phase III (KMG-III): the genomes of soil and plant-associated and newly described type strains.</title>
        <authorList>
            <person name="Whitman W."/>
        </authorList>
    </citation>
    <scope>NUCLEOTIDE SEQUENCE [LARGE SCALE GENOMIC DNA]</scope>
    <source>
        <strain evidence="3 4">CECT 8234</strain>
    </source>
</reference>
<dbReference type="AlphaFoldDB" id="A0A7W5GAT6"/>
<dbReference type="PANTHER" id="PTHR36834:SF1">
    <property type="entry name" value="INTEGRAL MEMBRANE PROTEIN"/>
    <property type="match status" value="1"/>
</dbReference>
<keyword evidence="4" id="KW-1185">Reference proteome</keyword>
<keyword evidence="1" id="KW-1133">Transmembrane helix</keyword>
<name>A0A7W5GAT6_9BACL</name>
<evidence type="ECO:0000313" key="3">
    <source>
        <dbReference type="EMBL" id="MBB3152633.1"/>
    </source>
</evidence>
<gene>
    <name evidence="3" type="ORF">FHS16_002690</name>
</gene>
<dbReference type="EMBL" id="JACHXW010000007">
    <property type="protein sequence ID" value="MBB3152633.1"/>
    <property type="molecule type" value="Genomic_DNA"/>
</dbReference>
<keyword evidence="1" id="KW-0472">Membrane</keyword>
<protein>
    <submittedName>
        <fullName evidence="3">Glycopeptide antibiotics resistance protein</fullName>
    </submittedName>
</protein>
<feature type="transmembrane region" description="Helical" evidence="1">
    <location>
        <begin position="73"/>
        <end position="90"/>
    </location>
</feature>
<evidence type="ECO:0000256" key="1">
    <source>
        <dbReference type="SAM" id="Phobius"/>
    </source>
</evidence>
<sequence>MRLYPKAYSRSVLLNLFLTALACGYVLVMCWLLFYRNRYFGEGYSYNLVPFYTIKKYIIYHDHFNFDTWFKNLFGNIILFIPIGVFLPLLNRRYSSGFALAAASIIIITAVELMQMLLRVGSFDIDDIILNTFGALLGLLITKLLIHAS</sequence>
<proteinExistence type="predicted"/>
<feature type="transmembrane region" description="Helical" evidence="1">
    <location>
        <begin position="12"/>
        <end position="34"/>
    </location>
</feature>
<dbReference type="Pfam" id="PF04892">
    <property type="entry name" value="VanZ"/>
    <property type="match status" value="1"/>
</dbReference>
<dbReference type="Proteomes" id="UP000518605">
    <property type="component" value="Unassembled WGS sequence"/>
</dbReference>
<dbReference type="InterPro" id="IPR053150">
    <property type="entry name" value="Teicoplanin_resist-assoc"/>
</dbReference>
<feature type="domain" description="VanZ-like" evidence="2">
    <location>
        <begin position="24"/>
        <end position="145"/>
    </location>
</feature>
<dbReference type="PROSITE" id="PS51257">
    <property type="entry name" value="PROKAR_LIPOPROTEIN"/>
    <property type="match status" value="1"/>
</dbReference>
<keyword evidence="1" id="KW-0812">Transmembrane</keyword>
<evidence type="ECO:0000313" key="4">
    <source>
        <dbReference type="Proteomes" id="UP000518605"/>
    </source>
</evidence>
<feature type="transmembrane region" description="Helical" evidence="1">
    <location>
        <begin position="97"/>
        <end position="116"/>
    </location>
</feature>
<comment type="caution">
    <text evidence="3">The sequence shown here is derived from an EMBL/GenBank/DDBJ whole genome shotgun (WGS) entry which is preliminary data.</text>
</comment>
<feature type="transmembrane region" description="Helical" evidence="1">
    <location>
        <begin position="128"/>
        <end position="146"/>
    </location>
</feature>